<dbReference type="RefSeq" id="WP_099790581.1">
    <property type="nucleotide sequence ID" value="NZ_JBHLYV010000099.1"/>
</dbReference>
<dbReference type="EMBL" id="PDOC01000012">
    <property type="protein sequence ID" value="PIL43595.1"/>
    <property type="molecule type" value="Genomic_DNA"/>
</dbReference>
<feature type="domain" description="HTH cro/C1-type" evidence="2">
    <location>
        <begin position="7"/>
        <end position="61"/>
    </location>
</feature>
<sequence length="97" mass="10235">MKLSELLSARRTRSGRTLQQIHDVTGIATSSISKLLSGKSEAKTGTLEALADALDATWVLVPKHLLPEVQRLLSGKAIGPDQAPSTVDQLFGAGANE</sequence>
<dbReference type="InterPro" id="IPR010982">
    <property type="entry name" value="Lambda_DNA-bd_dom_sf"/>
</dbReference>
<dbReference type="Pfam" id="PF13560">
    <property type="entry name" value="HTH_31"/>
    <property type="match status" value="1"/>
</dbReference>
<name>A0A2G8TC23_9BURK</name>
<dbReference type="SUPFAM" id="SSF47413">
    <property type="entry name" value="lambda repressor-like DNA-binding domains"/>
    <property type="match status" value="1"/>
</dbReference>
<dbReference type="SMART" id="SM00530">
    <property type="entry name" value="HTH_XRE"/>
    <property type="match status" value="1"/>
</dbReference>
<gene>
    <name evidence="3" type="ORF">CR105_17685</name>
</gene>
<dbReference type="OrthoDB" id="8720132at2"/>
<reference evidence="3 4" key="1">
    <citation type="submission" date="2017-10" db="EMBL/GenBank/DDBJ databases">
        <title>Massilia psychrophilum sp. nov., a novel purple-pigmented bacterium isolated from Tianshan glacier, Xinjiang Municipality, China.</title>
        <authorList>
            <person name="Wang H."/>
        </authorList>
    </citation>
    <scope>NUCLEOTIDE SEQUENCE [LARGE SCALE GENOMIC DNA]</scope>
    <source>
        <strain evidence="3 4">JCM 30074</strain>
    </source>
</reference>
<dbReference type="GO" id="GO:0003677">
    <property type="term" value="F:DNA binding"/>
    <property type="evidence" value="ECO:0007669"/>
    <property type="project" value="InterPro"/>
</dbReference>
<dbReference type="InterPro" id="IPR001387">
    <property type="entry name" value="Cro/C1-type_HTH"/>
</dbReference>
<feature type="region of interest" description="Disordered" evidence="1">
    <location>
        <begin position="77"/>
        <end position="97"/>
    </location>
</feature>
<comment type="caution">
    <text evidence="3">The sequence shown here is derived from an EMBL/GenBank/DDBJ whole genome shotgun (WGS) entry which is preliminary data.</text>
</comment>
<evidence type="ECO:0000313" key="3">
    <source>
        <dbReference type="EMBL" id="PIL43595.1"/>
    </source>
</evidence>
<proteinExistence type="predicted"/>
<dbReference type="Proteomes" id="UP000230390">
    <property type="component" value="Unassembled WGS sequence"/>
</dbReference>
<dbReference type="Gene3D" id="1.10.260.40">
    <property type="entry name" value="lambda repressor-like DNA-binding domains"/>
    <property type="match status" value="1"/>
</dbReference>
<dbReference type="CDD" id="cd00093">
    <property type="entry name" value="HTH_XRE"/>
    <property type="match status" value="1"/>
</dbReference>
<accession>A0A2G8TC23</accession>
<evidence type="ECO:0000313" key="4">
    <source>
        <dbReference type="Proteomes" id="UP000230390"/>
    </source>
</evidence>
<evidence type="ECO:0000256" key="1">
    <source>
        <dbReference type="SAM" id="MobiDB-lite"/>
    </source>
</evidence>
<dbReference type="AlphaFoldDB" id="A0A2G8TC23"/>
<evidence type="ECO:0000259" key="2">
    <source>
        <dbReference type="PROSITE" id="PS50943"/>
    </source>
</evidence>
<organism evidence="3 4">
    <name type="scientific">Massilia eurypsychrophila</name>
    <dbReference type="NCBI Taxonomy" id="1485217"/>
    <lineage>
        <taxon>Bacteria</taxon>
        <taxon>Pseudomonadati</taxon>
        <taxon>Pseudomonadota</taxon>
        <taxon>Betaproteobacteria</taxon>
        <taxon>Burkholderiales</taxon>
        <taxon>Oxalobacteraceae</taxon>
        <taxon>Telluria group</taxon>
        <taxon>Massilia</taxon>
    </lineage>
</organism>
<dbReference type="PROSITE" id="PS50943">
    <property type="entry name" value="HTH_CROC1"/>
    <property type="match status" value="1"/>
</dbReference>
<keyword evidence="4" id="KW-1185">Reference proteome</keyword>
<protein>
    <submittedName>
        <fullName evidence="3">Transcriptional regulator</fullName>
    </submittedName>
</protein>